<protein>
    <submittedName>
        <fullName evidence="2">Possible acetyltransferase, GNAT family</fullName>
        <ecNumber evidence="2">2.3.1.-</ecNumber>
    </submittedName>
</protein>
<dbReference type="Gene3D" id="3.40.630.30">
    <property type="match status" value="1"/>
</dbReference>
<keyword evidence="2" id="KW-0808">Transferase</keyword>
<organism evidence="2 3">
    <name type="scientific">Brachybacterium nesterenkovii</name>
    <dbReference type="NCBI Taxonomy" id="47847"/>
    <lineage>
        <taxon>Bacteria</taxon>
        <taxon>Bacillati</taxon>
        <taxon>Actinomycetota</taxon>
        <taxon>Actinomycetes</taxon>
        <taxon>Micrococcales</taxon>
        <taxon>Dermabacteraceae</taxon>
        <taxon>Brachybacterium</taxon>
    </lineage>
</organism>
<dbReference type="InterPro" id="IPR000182">
    <property type="entry name" value="GNAT_dom"/>
</dbReference>
<keyword evidence="2" id="KW-0012">Acyltransferase</keyword>
<dbReference type="Proteomes" id="UP000195981">
    <property type="component" value="Unassembled WGS sequence"/>
</dbReference>
<dbReference type="OrthoDB" id="3190820at2"/>
<dbReference type="CDD" id="cd04301">
    <property type="entry name" value="NAT_SF"/>
    <property type="match status" value="1"/>
</dbReference>
<evidence type="ECO:0000313" key="3">
    <source>
        <dbReference type="Proteomes" id="UP000195981"/>
    </source>
</evidence>
<dbReference type="RefSeq" id="WP_087104398.1">
    <property type="nucleotide sequence ID" value="NZ_FWFG01000072.1"/>
</dbReference>
<dbReference type="Pfam" id="PF00583">
    <property type="entry name" value="Acetyltransf_1"/>
    <property type="match status" value="1"/>
</dbReference>
<sequence length="164" mass="17996">MRTDPPGPIRTLHDTELRELAGELVALQRRAYRVEAELIGDDRIPQLSETAAELIGADLVWKTVHDDPQVVAALAYSIEEGVLEIDRLVVDPAWHRRGLARALLASLPAMPTTVSTGRDNAPARALYASLRFTHIGDREVAPGLWVSDYARGRSGTRLHCSPST</sequence>
<dbReference type="SUPFAM" id="SSF55729">
    <property type="entry name" value="Acyl-CoA N-acyltransferases (Nat)"/>
    <property type="match status" value="1"/>
</dbReference>
<evidence type="ECO:0000313" key="2">
    <source>
        <dbReference type="EMBL" id="SLM92743.1"/>
    </source>
</evidence>
<dbReference type="EC" id="2.3.1.-" evidence="2"/>
<dbReference type="InterPro" id="IPR016181">
    <property type="entry name" value="Acyl_CoA_acyltransferase"/>
</dbReference>
<dbReference type="GO" id="GO:0016747">
    <property type="term" value="F:acyltransferase activity, transferring groups other than amino-acyl groups"/>
    <property type="evidence" value="ECO:0007669"/>
    <property type="project" value="InterPro"/>
</dbReference>
<reference evidence="2 3" key="1">
    <citation type="submission" date="2017-02" db="EMBL/GenBank/DDBJ databases">
        <authorList>
            <person name="Peterson S.W."/>
        </authorList>
    </citation>
    <scope>NUCLEOTIDE SEQUENCE [LARGE SCALE GENOMIC DNA]</scope>
    <source>
        <strain evidence="2 3">CIP104813</strain>
    </source>
</reference>
<evidence type="ECO:0000259" key="1">
    <source>
        <dbReference type="PROSITE" id="PS51186"/>
    </source>
</evidence>
<accession>A0A1X6X470</accession>
<feature type="domain" description="N-acetyltransferase" evidence="1">
    <location>
        <begin position="15"/>
        <end position="163"/>
    </location>
</feature>
<proteinExistence type="predicted"/>
<gene>
    <name evidence="2" type="ORF">FM110_08780</name>
</gene>
<keyword evidence="3" id="KW-1185">Reference proteome</keyword>
<dbReference type="EMBL" id="FWFG01000072">
    <property type="protein sequence ID" value="SLM92743.1"/>
    <property type="molecule type" value="Genomic_DNA"/>
</dbReference>
<dbReference type="AlphaFoldDB" id="A0A1X6X470"/>
<dbReference type="PROSITE" id="PS51186">
    <property type="entry name" value="GNAT"/>
    <property type="match status" value="1"/>
</dbReference>
<name>A0A1X6X470_9MICO</name>